<reference evidence="9 10" key="1">
    <citation type="submission" date="2016-11" db="EMBL/GenBank/DDBJ databases">
        <authorList>
            <person name="Jaros S."/>
            <person name="Januszkiewicz K."/>
            <person name="Wedrychowicz H."/>
        </authorList>
    </citation>
    <scope>NUCLEOTIDE SEQUENCE [LARGE SCALE GENOMIC DNA]</scope>
    <source>
        <strain evidence="9 10">DSM 15212</strain>
    </source>
</reference>
<dbReference type="InterPro" id="IPR011079">
    <property type="entry name" value="Ala_racemase_C"/>
</dbReference>
<feature type="binding site" evidence="5 7">
    <location>
        <position position="318"/>
    </location>
    <ligand>
        <name>substrate</name>
    </ligand>
</feature>
<dbReference type="PANTHER" id="PTHR30511:SF0">
    <property type="entry name" value="ALANINE RACEMASE, CATABOLIC-RELATED"/>
    <property type="match status" value="1"/>
</dbReference>
<evidence type="ECO:0000256" key="6">
    <source>
        <dbReference type="PIRSR" id="PIRSR600821-50"/>
    </source>
</evidence>
<dbReference type="GO" id="GO:0030632">
    <property type="term" value="P:D-alanine biosynthetic process"/>
    <property type="evidence" value="ECO:0007669"/>
    <property type="project" value="UniProtKB-UniRule"/>
</dbReference>
<dbReference type="GO" id="GO:0008784">
    <property type="term" value="F:alanine racemase activity"/>
    <property type="evidence" value="ECO:0007669"/>
    <property type="project" value="UniProtKB-UniRule"/>
</dbReference>
<evidence type="ECO:0000256" key="5">
    <source>
        <dbReference type="HAMAP-Rule" id="MF_01201"/>
    </source>
</evidence>
<comment type="catalytic activity">
    <reaction evidence="1 5">
        <text>L-alanine = D-alanine</text>
        <dbReference type="Rhea" id="RHEA:20249"/>
        <dbReference type="ChEBI" id="CHEBI:57416"/>
        <dbReference type="ChEBI" id="CHEBI:57972"/>
        <dbReference type="EC" id="5.1.1.1"/>
    </reaction>
</comment>
<dbReference type="InterPro" id="IPR009006">
    <property type="entry name" value="Ala_racemase/Decarboxylase_C"/>
</dbReference>
<dbReference type="InterPro" id="IPR029066">
    <property type="entry name" value="PLP-binding_barrel"/>
</dbReference>
<accession>A0A1M6KS11</accession>
<dbReference type="FunFam" id="3.20.20.10:FF:000002">
    <property type="entry name" value="Alanine racemase"/>
    <property type="match status" value="1"/>
</dbReference>
<dbReference type="SUPFAM" id="SSF51419">
    <property type="entry name" value="PLP-binding barrel"/>
    <property type="match status" value="1"/>
</dbReference>
<dbReference type="UniPathway" id="UPA00042">
    <property type="reaction ID" value="UER00497"/>
</dbReference>
<evidence type="ECO:0000256" key="3">
    <source>
        <dbReference type="ARBA" id="ARBA00022898"/>
    </source>
</evidence>
<proteinExistence type="inferred from homology"/>
<comment type="function">
    <text evidence="5">Catalyzes the interconversion of L-alanine and D-alanine. May also act on other amino acids.</text>
</comment>
<evidence type="ECO:0000313" key="10">
    <source>
        <dbReference type="Proteomes" id="UP000184465"/>
    </source>
</evidence>
<feature type="active site" description="Proton acceptor; specific for D-alanine" evidence="5">
    <location>
        <position position="41"/>
    </location>
</feature>
<dbReference type="PANTHER" id="PTHR30511">
    <property type="entry name" value="ALANINE RACEMASE"/>
    <property type="match status" value="1"/>
</dbReference>
<dbReference type="GO" id="GO:0005829">
    <property type="term" value="C:cytosol"/>
    <property type="evidence" value="ECO:0007669"/>
    <property type="project" value="TreeGrafter"/>
</dbReference>
<dbReference type="Gene3D" id="2.40.37.10">
    <property type="entry name" value="Lyase, Ornithine Decarboxylase, Chain A, domain 1"/>
    <property type="match status" value="1"/>
</dbReference>
<organism evidence="9 10">
    <name type="scientific">Paramaledivibacter caminithermalis (strain DSM 15212 / CIP 107654 / DViRD3)</name>
    <name type="common">Clostridium caminithermale</name>
    <dbReference type="NCBI Taxonomy" id="1121301"/>
    <lineage>
        <taxon>Bacteria</taxon>
        <taxon>Bacillati</taxon>
        <taxon>Bacillota</taxon>
        <taxon>Clostridia</taxon>
        <taxon>Peptostreptococcales</taxon>
        <taxon>Caminicellaceae</taxon>
        <taxon>Paramaledivibacter</taxon>
    </lineage>
</organism>
<feature type="binding site" evidence="5 7">
    <location>
        <position position="139"/>
    </location>
    <ligand>
        <name>substrate</name>
    </ligand>
</feature>
<dbReference type="GO" id="GO:0030170">
    <property type="term" value="F:pyridoxal phosphate binding"/>
    <property type="evidence" value="ECO:0007669"/>
    <property type="project" value="UniProtKB-UniRule"/>
</dbReference>
<dbReference type="EC" id="5.1.1.1" evidence="5"/>
<dbReference type="HAMAP" id="MF_01201">
    <property type="entry name" value="Ala_racemase"/>
    <property type="match status" value="1"/>
</dbReference>
<keyword evidence="10" id="KW-1185">Reference proteome</keyword>
<dbReference type="InterPro" id="IPR020622">
    <property type="entry name" value="Ala_racemase_pyridoxalP-BS"/>
</dbReference>
<feature type="active site" description="Proton acceptor; specific for L-alanine" evidence="5">
    <location>
        <position position="270"/>
    </location>
</feature>
<dbReference type="NCBIfam" id="TIGR00492">
    <property type="entry name" value="alr"/>
    <property type="match status" value="1"/>
</dbReference>
<comment type="pathway">
    <text evidence="5">Amino-acid biosynthesis; D-alanine biosynthesis; D-alanine from L-alanine: step 1/1.</text>
</comment>
<dbReference type="Proteomes" id="UP000184465">
    <property type="component" value="Unassembled WGS sequence"/>
</dbReference>
<dbReference type="Pfam" id="PF00842">
    <property type="entry name" value="Ala_racemase_C"/>
    <property type="match status" value="1"/>
</dbReference>
<dbReference type="InterPro" id="IPR000821">
    <property type="entry name" value="Ala_racemase"/>
</dbReference>
<dbReference type="PRINTS" id="PR00992">
    <property type="entry name" value="ALARACEMASE"/>
</dbReference>
<evidence type="ECO:0000256" key="2">
    <source>
        <dbReference type="ARBA" id="ARBA00001933"/>
    </source>
</evidence>
<dbReference type="InterPro" id="IPR001608">
    <property type="entry name" value="Ala_racemase_N"/>
</dbReference>
<dbReference type="Gene3D" id="3.20.20.10">
    <property type="entry name" value="Alanine racemase"/>
    <property type="match status" value="1"/>
</dbReference>
<dbReference type="CDD" id="cd00430">
    <property type="entry name" value="PLPDE_III_AR"/>
    <property type="match status" value="1"/>
</dbReference>
<evidence type="ECO:0000256" key="7">
    <source>
        <dbReference type="PIRSR" id="PIRSR600821-52"/>
    </source>
</evidence>
<evidence type="ECO:0000256" key="4">
    <source>
        <dbReference type="ARBA" id="ARBA00023235"/>
    </source>
</evidence>
<dbReference type="SMART" id="SM01005">
    <property type="entry name" value="Ala_racemase_C"/>
    <property type="match status" value="1"/>
</dbReference>
<dbReference type="STRING" id="1121301.SAMN02745912_00508"/>
<dbReference type="Pfam" id="PF01168">
    <property type="entry name" value="Ala_racemase_N"/>
    <property type="match status" value="1"/>
</dbReference>
<gene>
    <name evidence="9" type="ORF">SAMN02745912_00508</name>
</gene>
<comment type="similarity">
    <text evidence="5">Belongs to the alanine racemase family.</text>
</comment>
<dbReference type="RefSeq" id="WP_106406465.1">
    <property type="nucleotide sequence ID" value="NZ_FRAG01000004.1"/>
</dbReference>
<feature type="modified residue" description="N6-(pyridoxal phosphate)lysine" evidence="5 6">
    <location>
        <position position="41"/>
    </location>
</feature>
<evidence type="ECO:0000259" key="8">
    <source>
        <dbReference type="SMART" id="SM01005"/>
    </source>
</evidence>
<dbReference type="GO" id="GO:0009252">
    <property type="term" value="P:peptidoglycan biosynthetic process"/>
    <property type="evidence" value="ECO:0007669"/>
    <property type="project" value="TreeGrafter"/>
</dbReference>
<dbReference type="SUPFAM" id="SSF50621">
    <property type="entry name" value="Alanine racemase C-terminal domain-like"/>
    <property type="match status" value="1"/>
</dbReference>
<dbReference type="FunFam" id="2.40.37.10:FF:000006">
    <property type="entry name" value="Alanine racemase"/>
    <property type="match status" value="1"/>
</dbReference>
<evidence type="ECO:0000256" key="1">
    <source>
        <dbReference type="ARBA" id="ARBA00000316"/>
    </source>
</evidence>
<protein>
    <recommendedName>
        <fullName evidence="5">Alanine racemase</fullName>
        <ecNumber evidence="5">5.1.1.1</ecNumber>
    </recommendedName>
</protein>
<sequence>MQRMNELRPVWAEINLDNLAHNMREVKRVVKDGTMITAVIKADGYGHGAVQIGKTLLENGADRFAVATLSEAIQLRKSYEDIPILILGYTPSESADIVIKNNIIQTIYTYDQAAIYSKKARQLNKEVKVHIKIDTGMSRLGMKPTKETVETIKKINKLPNMVVEGMFTHFAVADEVEKEFTYEQARKFKFICDEIEKEDINIPIKHVSNSAAIIDLPDLNYNMVRAGIMLYGLYPSDEVDKNRVNLKEVMSLKVKISHVKEVEAGIGISYGLIYKTDKPTKIATLPIGYADGYTRLLSGKAKVLVKDKKVPVVGRICMDQCMIDVTGIDVNRGDIVILFGSNGNNSISIDEVAKGVDTINYEIVCMISKRVPRVYVKNNQIVDICDYLLKL</sequence>
<evidence type="ECO:0000313" key="9">
    <source>
        <dbReference type="EMBL" id="SHJ61755.1"/>
    </source>
</evidence>
<dbReference type="OrthoDB" id="9813814at2"/>
<dbReference type="PROSITE" id="PS00395">
    <property type="entry name" value="ALANINE_RACEMASE"/>
    <property type="match status" value="1"/>
</dbReference>
<comment type="cofactor">
    <cofactor evidence="2 5 6">
        <name>pyridoxal 5'-phosphate</name>
        <dbReference type="ChEBI" id="CHEBI:597326"/>
    </cofactor>
</comment>
<keyword evidence="4 5" id="KW-0413">Isomerase</keyword>
<feature type="domain" description="Alanine racemase C-terminal" evidence="8">
    <location>
        <begin position="249"/>
        <end position="376"/>
    </location>
</feature>
<name>A0A1M6KS11_PARC5</name>
<dbReference type="AlphaFoldDB" id="A0A1M6KS11"/>
<dbReference type="EMBL" id="FRAG01000004">
    <property type="protein sequence ID" value="SHJ61755.1"/>
    <property type="molecule type" value="Genomic_DNA"/>
</dbReference>
<keyword evidence="3 5" id="KW-0663">Pyridoxal phosphate</keyword>